<name>A0A8S0XYP1_CYCAE</name>
<feature type="domain" description="Yeast cell wall synthesis Kre9/Knh1-like N-terminal" evidence="5">
    <location>
        <begin position="30"/>
        <end position="120"/>
    </location>
</feature>
<evidence type="ECO:0000256" key="2">
    <source>
        <dbReference type="SAM" id="MobiDB-lite"/>
    </source>
</evidence>
<dbReference type="PANTHER" id="PTHR28154:SF1">
    <property type="entry name" value="CELL WALL SYNTHESIS PROTEIN KNH1-RELATED"/>
    <property type="match status" value="1"/>
</dbReference>
<feature type="signal peptide" evidence="4">
    <location>
        <begin position="1"/>
        <end position="23"/>
    </location>
</feature>
<keyword evidence="3" id="KW-0472">Membrane</keyword>
<protein>
    <recommendedName>
        <fullName evidence="5">Yeast cell wall synthesis Kre9/Knh1-like N-terminal domain-containing protein</fullName>
    </recommendedName>
</protein>
<dbReference type="InterPro" id="IPR018466">
    <property type="entry name" value="Kre9/Knh1-like_N"/>
</dbReference>
<dbReference type="PANTHER" id="PTHR28154">
    <property type="entry name" value="CELL WALL SYNTHESIS PROTEIN KNH1-RELATED"/>
    <property type="match status" value="1"/>
</dbReference>
<dbReference type="Pfam" id="PF10342">
    <property type="entry name" value="Kre9_KNH"/>
    <property type="match status" value="1"/>
</dbReference>
<accession>A0A8S0XYP1</accession>
<comment type="caution">
    <text evidence="6">The sequence shown here is derived from an EMBL/GenBank/DDBJ whole genome shotgun (WGS) entry which is preliminary data.</text>
</comment>
<dbReference type="GO" id="GO:0042546">
    <property type="term" value="P:cell wall biogenesis"/>
    <property type="evidence" value="ECO:0007669"/>
    <property type="project" value="InterPro"/>
</dbReference>
<feature type="transmembrane region" description="Helical" evidence="3">
    <location>
        <begin position="228"/>
        <end position="245"/>
    </location>
</feature>
<proteinExistence type="predicted"/>
<dbReference type="InterPro" id="IPR045328">
    <property type="entry name" value="Kre9/Knh1"/>
</dbReference>
<feature type="region of interest" description="Disordered" evidence="2">
    <location>
        <begin position="157"/>
        <end position="223"/>
    </location>
</feature>
<dbReference type="AlphaFoldDB" id="A0A8S0XYP1"/>
<feature type="chain" id="PRO_5035950074" description="Yeast cell wall synthesis Kre9/Knh1-like N-terminal domain-containing protein" evidence="4">
    <location>
        <begin position="24"/>
        <end position="246"/>
    </location>
</feature>
<dbReference type="OrthoDB" id="2432613at2759"/>
<dbReference type="GO" id="GO:0006078">
    <property type="term" value="P:(1-&gt;6)-beta-D-glucan biosynthetic process"/>
    <property type="evidence" value="ECO:0007669"/>
    <property type="project" value="InterPro"/>
</dbReference>
<dbReference type="GO" id="GO:0005576">
    <property type="term" value="C:extracellular region"/>
    <property type="evidence" value="ECO:0007669"/>
    <property type="project" value="TreeGrafter"/>
</dbReference>
<keyword evidence="1 4" id="KW-0732">Signal</keyword>
<reference evidence="6 7" key="1">
    <citation type="submission" date="2020-01" db="EMBL/GenBank/DDBJ databases">
        <authorList>
            <person name="Gupta K D."/>
        </authorList>
    </citation>
    <scope>NUCLEOTIDE SEQUENCE [LARGE SCALE GENOMIC DNA]</scope>
</reference>
<dbReference type="GO" id="GO:0031505">
    <property type="term" value="P:fungal-type cell wall organization"/>
    <property type="evidence" value="ECO:0007669"/>
    <property type="project" value="TreeGrafter"/>
</dbReference>
<evidence type="ECO:0000313" key="6">
    <source>
        <dbReference type="EMBL" id="CAA7268791.1"/>
    </source>
</evidence>
<evidence type="ECO:0000256" key="4">
    <source>
        <dbReference type="SAM" id="SignalP"/>
    </source>
</evidence>
<organism evidence="6 7">
    <name type="scientific">Cyclocybe aegerita</name>
    <name type="common">Black poplar mushroom</name>
    <name type="synonym">Agrocybe aegerita</name>
    <dbReference type="NCBI Taxonomy" id="1973307"/>
    <lineage>
        <taxon>Eukaryota</taxon>
        <taxon>Fungi</taxon>
        <taxon>Dikarya</taxon>
        <taxon>Basidiomycota</taxon>
        <taxon>Agaricomycotina</taxon>
        <taxon>Agaricomycetes</taxon>
        <taxon>Agaricomycetidae</taxon>
        <taxon>Agaricales</taxon>
        <taxon>Agaricineae</taxon>
        <taxon>Bolbitiaceae</taxon>
        <taxon>Cyclocybe</taxon>
    </lineage>
</organism>
<sequence>MYSSLMALALAIICLDFVMLVNAGLYIVEPRQGTTCRGGQPCTVTWLDDGTRPLLSAIGVSTIGLYTGKQQLVQRITPVDVSTAQSLTFTPNPAAGPNSDDYYISITSTTLKGNESIPYSGWSAWFSLTGMSGSFDTPLPAVTSSIPIPASLTQTSSAVTSTRTIGTPSTSLKPLTTPLSSKSASPSFSTSRLSTSTLPAASTTSASSAPSSSQSSLSSTNGATGRSAGLPLLSLVVASAFIMLFS</sequence>
<gene>
    <name evidence="6" type="ORF">AAE3_LOCUS11022</name>
</gene>
<evidence type="ECO:0000313" key="7">
    <source>
        <dbReference type="Proteomes" id="UP000467700"/>
    </source>
</evidence>
<dbReference type="EMBL" id="CACVBS010000070">
    <property type="protein sequence ID" value="CAA7268791.1"/>
    <property type="molecule type" value="Genomic_DNA"/>
</dbReference>
<keyword evidence="3" id="KW-0812">Transmembrane</keyword>
<evidence type="ECO:0000256" key="1">
    <source>
        <dbReference type="ARBA" id="ARBA00022729"/>
    </source>
</evidence>
<feature type="compositionally biased region" description="Low complexity" evidence="2">
    <location>
        <begin position="167"/>
        <end position="220"/>
    </location>
</feature>
<keyword evidence="3" id="KW-1133">Transmembrane helix</keyword>
<feature type="compositionally biased region" description="Polar residues" evidence="2">
    <location>
        <begin position="157"/>
        <end position="166"/>
    </location>
</feature>
<evidence type="ECO:0000259" key="5">
    <source>
        <dbReference type="Pfam" id="PF10342"/>
    </source>
</evidence>
<keyword evidence="7" id="KW-1185">Reference proteome</keyword>
<evidence type="ECO:0000256" key="3">
    <source>
        <dbReference type="SAM" id="Phobius"/>
    </source>
</evidence>
<dbReference type="Proteomes" id="UP000467700">
    <property type="component" value="Unassembled WGS sequence"/>
</dbReference>